<sequence length="153" mass="17414">MRFALTLILVAGVLLALSFHTAAFFYDIEKVTAEIYANWHTQADDLKVTEVNFCEKIEELKDDFKVLKLENVGSNEITVWKINANSSFIGVLSIGDDTVDVQWYCDEEGEFIVDLAISPYDRSFVALKLECPADVTFIMEDLSKKTWRCVVED</sequence>
<name>D3RZD1_FERPA</name>
<evidence type="ECO:0000313" key="1">
    <source>
        <dbReference type="EMBL" id="ADC65844.1"/>
    </source>
</evidence>
<accession>D3RZD1</accession>
<gene>
    <name evidence="1" type="ordered locus">Ferp_1700</name>
</gene>
<reference evidence="2" key="1">
    <citation type="submission" date="2010-02" db="EMBL/GenBank/DDBJ databases">
        <title>Complete sequence of Ferroglobus placidus DSM 10642.</title>
        <authorList>
            <consortium name="US DOE Joint Genome Institute"/>
            <person name="Lucas S."/>
            <person name="Copeland A."/>
            <person name="Lapidus A."/>
            <person name="Cheng J.-F."/>
            <person name="Bruce D."/>
            <person name="Goodwin L."/>
            <person name="Pitluck S."/>
            <person name="Saunders E."/>
            <person name="Brettin T."/>
            <person name="Detter J.C."/>
            <person name="Han C."/>
            <person name="Tapia R."/>
            <person name="Larimer F."/>
            <person name="Land M."/>
            <person name="Hauser L."/>
            <person name="Kyrpides N."/>
            <person name="Ivanova N."/>
            <person name="Holmes D."/>
            <person name="Lovley D."/>
            <person name="Kyrpides N."/>
            <person name="Anderson I.J."/>
            <person name="Woyke T."/>
        </authorList>
    </citation>
    <scope>NUCLEOTIDE SEQUENCE [LARGE SCALE GENOMIC DNA]</scope>
    <source>
        <strain evidence="2">DSM 10642 / AEDII12DO</strain>
    </source>
</reference>
<dbReference type="STRING" id="589924.Ferp_1700"/>
<organism evidence="1 2">
    <name type="scientific">Ferroglobus placidus (strain DSM 10642 / AEDII12DO)</name>
    <dbReference type="NCBI Taxonomy" id="589924"/>
    <lineage>
        <taxon>Archaea</taxon>
        <taxon>Methanobacteriati</taxon>
        <taxon>Methanobacteriota</taxon>
        <taxon>Archaeoglobi</taxon>
        <taxon>Archaeoglobales</taxon>
        <taxon>Archaeoglobaceae</taxon>
        <taxon>Ferroglobus</taxon>
    </lineage>
</organism>
<dbReference type="KEGG" id="fpl:Ferp_1700"/>
<dbReference type="HOGENOM" id="CLU_1709051_0_0_2"/>
<keyword evidence="2" id="KW-1185">Reference proteome</keyword>
<dbReference type="Proteomes" id="UP000002613">
    <property type="component" value="Chromosome"/>
</dbReference>
<dbReference type="RefSeq" id="WP_012966183.1">
    <property type="nucleotide sequence ID" value="NC_013849.1"/>
</dbReference>
<protein>
    <submittedName>
        <fullName evidence="1">Uncharacterized protein</fullName>
    </submittedName>
</protein>
<dbReference type="EMBL" id="CP001899">
    <property type="protein sequence ID" value="ADC65844.1"/>
    <property type="molecule type" value="Genomic_DNA"/>
</dbReference>
<dbReference type="PaxDb" id="589924-Ferp_1700"/>
<dbReference type="GeneID" id="8779225"/>
<evidence type="ECO:0000313" key="2">
    <source>
        <dbReference type="Proteomes" id="UP000002613"/>
    </source>
</evidence>
<reference evidence="1 2" key="2">
    <citation type="journal article" date="2011" name="Stand. Genomic Sci.">
        <title>Complete genome sequence of Ferroglobus placidus AEDII12DO.</title>
        <authorList>
            <person name="Anderson I."/>
            <person name="Risso C."/>
            <person name="Holmes D."/>
            <person name="Lucas S."/>
            <person name="Copeland A."/>
            <person name="Lapidus A."/>
            <person name="Cheng J.F."/>
            <person name="Bruce D."/>
            <person name="Goodwin L."/>
            <person name="Pitluck S."/>
            <person name="Saunders E."/>
            <person name="Brettin T."/>
            <person name="Detter J.C."/>
            <person name="Han C."/>
            <person name="Tapia R."/>
            <person name="Larimer F."/>
            <person name="Land M."/>
            <person name="Hauser L."/>
            <person name="Woyke T."/>
            <person name="Lovley D."/>
            <person name="Kyrpides N."/>
            <person name="Ivanova N."/>
        </authorList>
    </citation>
    <scope>NUCLEOTIDE SEQUENCE [LARGE SCALE GENOMIC DNA]</scope>
    <source>
        <strain evidence="2">DSM 10642 / AEDII12DO</strain>
    </source>
</reference>
<dbReference type="AlphaFoldDB" id="D3RZD1"/>
<proteinExistence type="predicted"/>